<organism evidence="4 5">
    <name type="scientific">Anaerocolumna xylanovorans DSM 12503</name>
    <dbReference type="NCBI Taxonomy" id="1121345"/>
    <lineage>
        <taxon>Bacteria</taxon>
        <taxon>Bacillati</taxon>
        <taxon>Bacillota</taxon>
        <taxon>Clostridia</taxon>
        <taxon>Lachnospirales</taxon>
        <taxon>Lachnospiraceae</taxon>
        <taxon>Anaerocolumna</taxon>
    </lineage>
</organism>
<keyword evidence="2" id="KW-0472">Membrane</keyword>
<feature type="transmembrane region" description="Helical" evidence="2">
    <location>
        <begin position="25"/>
        <end position="43"/>
    </location>
</feature>
<dbReference type="PANTHER" id="PTHR30487:SF0">
    <property type="entry name" value="PREPILIN LEADER PEPTIDASE_N-METHYLTRANSFERASE-RELATED"/>
    <property type="match status" value="1"/>
</dbReference>
<dbReference type="GO" id="GO:0004190">
    <property type="term" value="F:aspartic-type endopeptidase activity"/>
    <property type="evidence" value="ECO:0007669"/>
    <property type="project" value="InterPro"/>
</dbReference>
<keyword evidence="5" id="KW-1185">Reference proteome</keyword>
<dbReference type="STRING" id="1121345.SAMN02745217_04635"/>
<dbReference type="PANTHER" id="PTHR30487">
    <property type="entry name" value="TYPE 4 PREPILIN-LIKE PROTEINS LEADER PEPTIDE-PROCESSING ENZYME"/>
    <property type="match status" value="1"/>
</dbReference>
<feature type="domain" description="Prepilin type IV endopeptidase peptidase" evidence="3">
    <location>
        <begin position="6"/>
        <end position="116"/>
    </location>
</feature>
<proteinExistence type="inferred from homology"/>
<dbReference type="GO" id="GO:0008168">
    <property type="term" value="F:methyltransferase activity"/>
    <property type="evidence" value="ECO:0007669"/>
    <property type="project" value="UniProtKB-KW"/>
</dbReference>
<dbReference type="Gene3D" id="1.20.120.1220">
    <property type="match status" value="1"/>
</dbReference>
<comment type="similarity">
    <text evidence="1">Belongs to the peptidase A24 family.</text>
</comment>
<dbReference type="GO" id="GO:0005886">
    <property type="term" value="C:plasma membrane"/>
    <property type="evidence" value="ECO:0007669"/>
    <property type="project" value="TreeGrafter"/>
</dbReference>
<accession>A0A1M7YNG8</accession>
<gene>
    <name evidence="4" type="ORF">SAMN02745217_04635</name>
</gene>
<keyword evidence="4" id="KW-0808">Transferase</keyword>
<feature type="transmembrane region" description="Helical" evidence="2">
    <location>
        <begin position="129"/>
        <end position="148"/>
    </location>
</feature>
<feature type="transmembrane region" description="Helical" evidence="2">
    <location>
        <begin position="95"/>
        <end position="117"/>
    </location>
</feature>
<dbReference type="InterPro" id="IPR000045">
    <property type="entry name" value="Prepilin_IV_endopep_pep"/>
</dbReference>
<dbReference type="Pfam" id="PF01478">
    <property type="entry name" value="Peptidase_A24"/>
    <property type="match status" value="1"/>
</dbReference>
<reference evidence="4 5" key="1">
    <citation type="submission" date="2016-12" db="EMBL/GenBank/DDBJ databases">
        <authorList>
            <person name="Song W.-J."/>
            <person name="Kurnit D.M."/>
        </authorList>
    </citation>
    <scope>NUCLEOTIDE SEQUENCE [LARGE SCALE GENOMIC DNA]</scope>
    <source>
        <strain evidence="4 5">DSM 12503</strain>
    </source>
</reference>
<keyword evidence="2" id="KW-0812">Transmembrane</keyword>
<feature type="transmembrane region" description="Helical" evidence="2">
    <location>
        <begin position="55"/>
        <end position="75"/>
    </location>
</feature>
<evidence type="ECO:0000313" key="4">
    <source>
        <dbReference type="EMBL" id="SHO54180.1"/>
    </source>
</evidence>
<keyword evidence="2" id="KW-1133">Transmembrane helix</keyword>
<evidence type="ECO:0000256" key="1">
    <source>
        <dbReference type="ARBA" id="ARBA00005801"/>
    </source>
</evidence>
<dbReference type="AlphaFoldDB" id="A0A1M7YNG8"/>
<protein>
    <submittedName>
        <fullName evidence="4">Leader peptidase (Prepilin peptidase) / N-methyltransferase</fullName>
    </submittedName>
</protein>
<dbReference type="EMBL" id="FRFD01000018">
    <property type="protein sequence ID" value="SHO54180.1"/>
    <property type="molecule type" value="Genomic_DNA"/>
</dbReference>
<sequence length="149" mass="16370">MFYYSLLILFLTTFAVYDVQHKRVPDLALVCFLPFVLLSLFINDGADSGYPLFTWMLPALGAIFGGGILLSAAMITNGGIGGGDIKLAAMLGFVYGPYGILLALFFSVPLAFLFGLYERKYTGNRFFSLPFVPFLAIGCYAVTILKLYQ</sequence>
<keyword evidence="4" id="KW-0489">Methyltransferase</keyword>
<dbReference type="GO" id="GO:0006465">
    <property type="term" value="P:signal peptide processing"/>
    <property type="evidence" value="ECO:0007669"/>
    <property type="project" value="TreeGrafter"/>
</dbReference>
<dbReference type="Proteomes" id="UP000184612">
    <property type="component" value="Unassembled WGS sequence"/>
</dbReference>
<evidence type="ECO:0000259" key="3">
    <source>
        <dbReference type="Pfam" id="PF01478"/>
    </source>
</evidence>
<evidence type="ECO:0000313" key="5">
    <source>
        <dbReference type="Proteomes" id="UP000184612"/>
    </source>
</evidence>
<dbReference type="GO" id="GO:0032259">
    <property type="term" value="P:methylation"/>
    <property type="evidence" value="ECO:0007669"/>
    <property type="project" value="UniProtKB-KW"/>
</dbReference>
<name>A0A1M7YNG8_9FIRM</name>
<evidence type="ECO:0000256" key="2">
    <source>
        <dbReference type="SAM" id="Phobius"/>
    </source>
</evidence>
<dbReference type="InterPro" id="IPR050882">
    <property type="entry name" value="Prepilin_peptidase/N-MTase"/>
</dbReference>